<accession>A0ABD5PRB3</accession>
<protein>
    <submittedName>
        <fullName evidence="1">Uncharacterized protein</fullName>
    </submittedName>
</protein>
<dbReference type="RefSeq" id="WP_250140336.1">
    <property type="nucleotide sequence ID" value="NZ_JALIQP010000002.1"/>
</dbReference>
<sequence length="111" mass="12407">MNDDDIASAASRFHEDVPHQFQVSLTMSIQTRDRLRAIQDALNDSVGERVFTTNDVMRIALLGASRYHALATGERQELESLDEDQLLPLTAPVREALEGEDLLDPAERDSN</sequence>
<organism evidence="1 2">
    <name type="scientific">Halosolutus amylolyticus</name>
    <dbReference type="NCBI Taxonomy" id="2932267"/>
    <lineage>
        <taxon>Archaea</taxon>
        <taxon>Methanobacteriati</taxon>
        <taxon>Methanobacteriota</taxon>
        <taxon>Stenosarchaea group</taxon>
        <taxon>Halobacteria</taxon>
        <taxon>Halobacteriales</taxon>
        <taxon>Natrialbaceae</taxon>
        <taxon>Halosolutus</taxon>
    </lineage>
</organism>
<evidence type="ECO:0000313" key="2">
    <source>
        <dbReference type="Proteomes" id="UP001595898"/>
    </source>
</evidence>
<comment type="caution">
    <text evidence="1">The sequence shown here is derived from an EMBL/GenBank/DDBJ whole genome shotgun (WGS) entry which is preliminary data.</text>
</comment>
<reference evidence="1 2" key="1">
    <citation type="journal article" date="2019" name="Int. J. Syst. Evol. Microbiol.">
        <title>The Global Catalogue of Microorganisms (GCM) 10K type strain sequencing project: providing services to taxonomists for standard genome sequencing and annotation.</title>
        <authorList>
            <consortium name="The Broad Institute Genomics Platform"/>
            <consortium name="The Broad Institute Genome Sequencing Center for Infectious Disease"/>
            <person name="Wu L."/>
            <person name="Ma J."/>
        </authorList>
    </citation>
    <scope>NUCLEOTIDE SEQUENCE [LARGE SCALE GENOMIC DNA]</scope>
    <source>
        <strain evidence="1 2">WLHS5</strain>
    </source>
</reference>
<gene>
    <name evidence="1" type="ORF">ACFO5R_13705</name>
</gene>
<dbReference type="AlphaFoldDB" id="A0ABD5PRB3"/>
<evidence type="ECO:0000313" key="1">
    <source>
        <dbReference type="EMBL" id="MFC4542978.1"/>
    </source>
</evidence>
<name>A0ABD5PRB3_9EURY</name>
<keyword evidence="2" id="KW-1185">Reference proteome</keyword>
<dbReference type="Proteomes" id="UP001595898">
    <property type="component" value="Unassembled WGS sequence"/>
</dbReference>
<dbReference type="EMBL" id="JBHSFA010000007">
    <property type="protein sequence ID" value="MFC4542978.1"/>
    <property type="molecule type" value="Genomic_DNA"/>
</dbReference>
<proteinExistence type="predicted"/>